<protein>
    <recommendedName>
        <fullName evidence="3 9">4-diphosphocytidyl-2-C-methyl-D-erythritol kinase</fullName>
        <shortName evidence="9">CMK</shortName>
        <ecNumber evidence="2 9">2.7.1.148</ecNumber>
    </recommendedName>
    <alternativeName>
        <fullName evidence="8 9">4-(cytidine-5'-diphospho)-2-C-methyl-D-erythritol kinase</fullName>
    </alternativeName>
</protein>
<dbReference type="Gene3D" id="3.30.70.890">
    <property type="entry name" value="GHMP kinase, C-terminal domain"/>
    <property type="match status" value="1"/>
</dbReference>
<dbReference type="UniPathway" id="UPA00056">
    <property type="reaction ID" value="UER00094"/>
</dbReference>
<feature type="active site" evidence="9">
    <location>
        <position position="10"/>
    </location>
</feature>
<proteinExistence type="inferred from homology"/>
<keyword evidence="7 9" id="KW-0067">ATP-binding</keyword>
<dbReference type="InterPro" id="IPR013750">
    <property type="entry name" value="GHMP_kinase_C_dom"/>
</dbReference>
<dbReference type="PANTHER" id="PTHR43527:SF2">
    <property type="entry name" value="4-DIPHOSPHOCYTIDYL-2-C-METHYL-D-ERYTHRITOL KINASE, CHLOROPLASTIC"/>
    <property type="match status" value="1"/>
</dbReference>
<feature type="domain" description="GHMP kinase C-terminal" evidence="11">
    <location>
        <begin position="229"/>
        <end position="270"/>
    </location>
</feature>
<gene>
    <name evidence="9 12" type="primary">ispE</name>
    <name evidence="12" type="ordered locus">CSE_13580</name>
</gene>
<dbReference type="Proteomes" id="UP000004793">
    <property type="component" value="Chromosome"/>
</dbReference>
<dbReference type="SUPFAM" id="SSF55060">
    <property type="entry name" value="GHMP Kinase, C-terminal domain"/>
    <property type="match status" value="1"/>
</dbReference>
<dbReference type="GO" id="GO:0005524">
    <property type="term" value="F:ATP binding"/>
    <property type="evidence" value="ECO:0007669"/>
    <property type="project" value="UniProtKB-UniRule"/>
</dbReference>
<dbReference type="KEGG" id="cex:CSE_13580"/>
<sequence length="282" mass="31830">MTMEAKAYAKLNLTLEITGELGEYHTIESVFQKISLFDVVSVKLGKSDSIIFSESIRNITSTVHKALELFKKKANVKENFEIYVKKNIPMGSGLGGGSADGAITLLLLNAMFKNILSKSDLYEIAKEVGSDVPFFLDSNTAWVKGIGDIVQELPNLKELYFVLVHPKFHFKTKEMYAMFHDYGKYSDGTRTLTLVELIKKGNYTAKDIDKLCYNDFEMMLLEKSEKFVEFKNILETIAEVKFHLTGSGSTVFAIFDTKKEAEKVKNTLDKMKFNTDLVSSNI</sequence>
<dbReference type="InterPro" id="IPR004424">
    <property type="entry name" value="IspE"/>
</dbReference>
<feature type="domain" description="GHMP kinase N-terminal" evidence="10">
    <location>
        <begin position="62"/>
        <end position="136"/>
    </location>
</feature>
<dbReference type="Gene3D" id="3.30.230.10">
    <property type="match status" value="1"/>
</dbReference>
<dbReference type="EMBL" id="AP012051">
    <property type="protein sequence ID" value="BAL81484.1"/>
    <property type="molecule type" value="Genomic_DNA"/>
</dbReference>
<dbReference type="PANTHER" id="PTHR43527">
    <property type="entry name" value="4-DIPHOSPHOCYTIDYL-2-C-METHYL-D-ERYTHRITOL KINASE, CHLOROPLASTIC"/>
    <property type="match status" value="1"/>
</dbReference>
<dbReference type="HAMAP" id="MF_00061">
    <property type="entry name" value="IspE"/>
    <property type="match status" value="1"/>
</dbReference>
<evidence type="ECO:0000256" key="9">
    <source>
        <dbReference type="HAMAP-Rule" id="MF_00061"/>
    </source>
</evidence>
<evidence type="ECO:0000256" key="4">
    <source>
        <dbReference type="ARBA" id="ARBA00022679"/>
    </source>
</evidence>
<dbReference type="Pfam" id="PF08544">
    <property type="entry name" value="GHMP_kinases_C"/>
    <property type="match status" value="1"/>
</dbReference>
<dbReference type="NCBIfam" id="TIGR00154">
    <property type="entry name" value="ispE"/>
    <property type="match status" value="1"/>
</dbReference>
<feature type="binding site" evidence="9">
    <location>
        <begin position="89"/>
        <end position="99"/>
    </location>
    <ligand>
        <name>ATP</name>
        <dbReference type="ChEBI" id="CHEBI:30616"/>
    </ligand>
</feature>
<dbReference type="AlphaFoldDB" id="A0A7U6JGB1"/>
<comment type="function">
    <text evidence="9">Catalyzes the phosphorylation of the position 2 hydroxy group of 4-diphosphocytidyl-2C-methyl-D-erythritol.</text>
</comment>
<evidence type="ECO:0000256" key="7">
    <source>
        <dbReference type="ARBA" id="ARBA00022840"/>
    </source>
</evidence>
<dbReference type="InterPro" id="IPR014721">
    <property type="entry name" value="Ribsml_uS5_D2-typ_fold_subgr"/>
</dbReference>
<dbReference type="InterPro" id="IPR006204">
    <property type="entry name" value="GHMP_kinase_N_dom"/>
</dbReference>
<accession>A0A7U6JGB1</accession>
<comment type="similarity">
    <text evidence="1 9">Belongs to the GHMP kinase family. IspE subfamily.</text>
</comment>
<dbReference type="SUPFAM" id="SSF54211">
    <property type="entry name" value="Ribosomal protein S5 domain 2-like"/>
    <property type="match status" value="1"/>
</dbReference>
<dbReference type="GO" id="GO:0019288">
    <property type="term" value="P:isopentenyl diphosphate biosynthetic process, methylerythritol 4-phosphate pathway"/>
    <property type="evidence" value="ECO:0007669"/>
    <property type="project" value="UniProtKB-UniRule"/>
</dbReference>
<keyword evidence="6 9" id="KW-0418">Kinase</keyword>
<dbReference type="GO" id="GO:0050515">
    <property type="term" value="F:4-(cytidine 5'-diphospho)-2-C-methyl-D-erythritol kinase activity"/>
    <property type="evidence" value="ECO:0007669"/>
    <property type="project" value="UniProtKB-UniRule"/>
</dbReference>
<dbReference type="PIRSF" id="PIRSF010376">
    <property type="entry name" value="IspE"/>
    <property type="match status" value="1"/>
</dbReference>
<evidence type="ECO:0000256" key="1">
    <source>
        <dbReference type="ARBA" id="ARBA00009684"/>
    </source>
</evidence>
<evidence type="ECO:0000313" key="12">
    <source>
        <dbReference type="EMBL" id="BAL81484.1"/>
    </source>
</evidence>
<evidence type="ECO:0000259" key="11">
    <source>
        <dbReference type="Pfam" id="PF08544"/>
    </source>
</evidence>
<dbReference type="OrthoDB" id="9809438at2"/>
<evidence type="ECO:0000256" key="3">
    <source>
        <dbReference type="ARBA" id="ARBA00017473"/>
    </source>
</evidence>
<dbReference type="GO" id="GO:0016114">
    <property type="term" value="P:terpenoid biosynthetic process"/>
    <property type="evidence" value="ECO:0007669"/>
    <property type="project" value="UniProtKB-UniRule"/>
</dbReference>
<evidence type="ECO:0000256" key="6">
    <source>
        <dbReference type="ARBA" id="ARBA00022777"/>
    </source>
</evidence>
<name>A0A7U6JGB1_CALEA</name>
<feature type="active site" evidence="9">
    <location>
        <position position="131"/>
    </location>
</feature>
<organism evidence="12 13">
    <name type="scientific">Caldisericum exile (strain DSM 21853 / NBRC 104410 / AZM16c01)</name>
    <dbReference type="NCBI Taxonomy" id="511051"/>
    <lineage>
        <taxon>Bacteria</taxon>
        <taxon>Pseudomonadati</taxon>
        <taxon>Caldisericota/Cryosericota group</taxon>
        <taxon>Caldisericota</taxon>
        <taxon>Caldisericia</taxon>
        <taxon>Caldisericales</taxon>
        <taxon>Caldisericaceae</taxon>
        <taxon>Caldisericum</taxon>
    </lineage>
</organism>
<evidence type="ECO:0000256" key="8">
    <source>
        <dbReference type="ARBA" id="ARBA00032554"/>
    </source>
</evidence>
<keyword evidence="5 9" id="KW-0547">Nucleotide-binding</keyword>
<evidence type="ECO:0000256" key="5">
    <source>
        <dbReference type="ARBA" id="ARBA00022741"/>
    </source>
</evidence>
<dbReference type="EC" id="2.7.1.148" evidence="2 9"/>
<evidence type="ECO:0000313" key="13">
    <source>
        <dbReference type="Proteomes" id="UP000004793"/>
    </source>
</evidence>
<dbReference type="InterPro" id="IPR020568">
    <property type="entry name" value="Ribosomal_Su5_D2-typ_SF"/>
</dbReference>
<comment type="pathway">
    <text evidence="9">Isoprenoid biosynthesis; isopentenyl diphosphate biosynthesis via DXP pathway; isopentenyl diphosphate from 1-deoxy-D-xylulose 5-phosphate: step 3/6.</text>
</comment>
<evidence type="ECO:0000256" key="2">
    <source>
        <dbReference type="ARBA" id="ARBA00012052"/>
    </source>
</evidence>
<dbReference type="Pfam" id="PF00288">
    <property type="entry name" value="GHMP_kinases_N"/>
    <property type="match status" value="1"/>
</dbReference>
<keyword evidence="9" id="KW-0414">Isoprene biosynthesis</keyword>
<evidence type="ECO:0000259" key="10">
    <source>
        <dbReference type="Pfam" id="PF00288"/>
    </source>
</evidence>
<keyword evidence="13" id="KW-1185">Reference proteome</keyword>
<keyword evidence="4 9" id="KW-0808">Transferase</keyword>
<comment type="catalytic activity">
    <reaction evidence="9">
        <text>4-CDP-2-C-methyl-D-erythritol + ATP = 4-CDP-2-C-methyl-D-erythritol 2-phosphate + ADP + H(+)</text>
        <dbReference type="Rhea" id="RHEA:18437"/>
        <dbReference type="ChEBI" id="CHEBI:15378"/>
        <dbReference type="ChEBI" id="CHEBI:30616"/>
        <dbReference type="ChEBI" id="CHEBI:57823"/>
        <dbReference type="ChEBI" id="CHEBI:57919"/>
        <dbReference type="ChEBI" id="CHEBI:456216"/>
        <dbReference type="EC" id="2.7.1.148"/>
    </reaction>
</comment>
<reference evidence="12 13" key="1">
    <citation type="submission" date="2011-01" db="EMBL/GenBank/DDBJ databases">
        <title>Whole genome sequence of Caldisericum exile AZM16c01.</title>
        <authorList>
            <person name="Narita-Yamada S."/>
            <person name="Kawakoshi A."/>
            <person name="Nakamura S."/>
            <person name="Sasagawa M."/>
            <person name="Fukada J."/>
            <person name="Sekine M."/>
            <person name="Kato Y."/>
            <person name="Fukai R."/>
            <person name="Sasaki K."/>
            <person name="Hanamaki A."/>
            <person name="Narita H."/>
            <person name="Konno Y."/>
            <person name="Mori K."/>
            <person name="Yamazaki S."/>
            <person name="Suzuki K."/>
            <person name="Fujita N."/>
        </authorList>
    </citation>
    <scope>NUCLEOTIDE SEQUENCE [LARGE SCALE GENOMIC DNA]</scope>
    <source>
        <strain evidence="13">DSM 21853 / NBRC 104410 / AZM16c01</strain>
    </source>
</reference>
<dbReference type="InterPro" id="IPR036554">
    <property type="entry name" value="GHMP_kinase_C_sf"/>
</dbReference>